<proteinExistence type="inferred from homology"/>
<keyword evidence="9" id="KW-1185">Reference proteome</keyword>
<comment type="subcellular location">
    <subcellularLocation>
        <location evidence="6">Cell outer membrane</location>
        <topology evidence="6">Lipid-anchor</topology>
    </subcellularLocation>
</comment>
<feature type="compositionally biased region" description="Low complexity" evidence="7">
    <location>
        <begin position="178"/>
        <end position="194"/>
    </location>
</feature>
<evidence type="ECO:0000313" key="8">
    <source>
        <dbReference type="EMBL" id="MFC5459438.1"/>
    </source>
</evidence>
<keyword evidence="1 6" id="KW-0732">Signal</keyword>
<sequence length="194" mass="21084">MRAPSPFLARAVGAVVLAVTVAACGFQLRGSNGAYNMPFSSIYLAFPDTSPLGNELKRNLRAGDRVVITPTQEGAQARFEVLSEARNKAILSLNNLGRVREYLLSYTVVFQVRDATGNLMLGPTEITLRRNLAFSEEAVLAKEGEEALLYRDMQSDLVQQIMRRLAAVKPQPVSLPTSQPALQPAPQSAPQSAQ</sequence>
<feature type="region of interest" description="Disordered" evidence="7">
    <location>
        <begin position="172"/>
        <end position="194"/>
    </location>
</feature>
<evidence type="ECO:0000256" key="3">
    <source>
        <dbReference type="ARBA" id="ARBA00023139"/>
    </source>
</evidence>
<dbReference type="Gene3D" id="3.30.160.150">
    <property type="entry name" value="Lipoprotein like domain"/>
    <property type="match status" value="1"/>
</dbReference>
<keyword evidence="2 6" id="KW-0472">Membrane</keyword>
<evidence type="ECO:0000256" key="5">
    <source>
        <dbReference type="ARBA" id="ARBA00023288"/>
    </source>
</evidence>
<dbReference type="PANTHER" id="PTHR38098">
    <property type="entry name" value="LPS-ASSEMBLY LIPOPROTEIN LPTE"/>
    <property type="match status" value="1"/>
</dbReference>
<comment type="similarity">
    <text evidence="6">Belongs to the LptE lipoprotein family.</text>
</comment>
<organism evidence="8 9">
    <name type="scientific">Massilia niabensis</name>
    <dbReference type="NCBI Taxonomy" id="544910"/>
    <lineage>
        <taxon>Bacteria</taxon>
        <taxon>Pseudomonadati</taxon>
        <taxon>Pseudomonadota</taxon>
        <taxon>Betaproteobacteria</taxon>
        <taxon>Burkholderiales</taxon>
        <taxon>Oxalobacteraceae</taxon>
        <taxon>Telluria group</taxon>
        <taxon>Massilia</taxon>
    </lineage>
</organism>
<evidence type="ECO:0000256" key="2">
    <source>
        <dbReference type="ARBA" id="ARBA00023136"/>
    </source>
</evidence>
<dbReference type="InterPro" id="IPR007485">
    <property type="entry name" value="LPS_assembly_LptE"/>
</dbReference>
<reference evidence="9" key="1">
    <citation type="journal article" date="2019" name="Int. J. Syst. Evol. Microbiol.">
        <title>The Global Catalogue of Microorganisms (GCM) 10K type strain sequencing project: providing services to taxonomists for standard genome sequencing and annotation.</title>
        <authorList>
            <consortium name="The Broad Institute Genomics Platform"/>
            <consortium name="The Broad Institute Genome Sequencing Center for Infectious Disease"/>
            <person name="Wu L."/>
            <person name="Ma J."/>
        </authorList>
    </citation>
    <scope>NUCLEOTIDE SEQUENCE [LARGE SCALE GENOMIC DNA]</scope>
    <source>
        <strain evidence="9">KACC 12649</strain>
    </source>
</reference>
<evidence type="ECO:0000256" key="1">
    <source>
        <dbReference type="ARBA" id="ARBA00022729"/>
    </source>
</evidence>
<evidence type="ECO:0000256" key="7">
    <source>
        <dbReference type="SAM" id="MobiDB-lite"/>
    </source>
</evidence>
<protein>
    <recommendedName>
        <fullName evidence="6">LPS-assembly lipoprotein LptE</fullName>
    </recommendedName>
</protein>
<dbReference type="EMBL" id="JBHSMU010000007">
    <property type="protein sequence ID" value="MFC5459438.1"/>
    <property type="molecule type" value="Genomic_DNA"/>
</dbReference>
<dbReference type="RefSeq" id="WP_379781302.1">
    <property type="nucleotide sequence ID" value="NZ_JBHSMU010000007.1"/>
</dbReference>
<gene>
    <name evidence="6 8" type="primary">lptE</name>
    <name evidence="8" type="ORF">ACFPN5_06415</name>
</gene>
<evidence type="ECO:0000313" key="9">
    <source>
        <dbReference type="Proteomes" id="UP001596050"/>
    </source>
</evidence>
<comment type="caution">
    <text evidence="8">The sequence shown here is derived from an EMBL/GenBank/DDBJ whole genome shotgun (WGS) entry which is preliminary data.</text>
</comment>
<evidence type="ECO:0000256" key="4">
    <source>
        <dbReference type="ARBA" id="ARBA00023237"/>
    </source>
</evidence>
<dbReference type="HAMAP" id="MF_01186">
    <property type="entry name" value="LPS_assembly_LptE"/>
    <property type="match status" value="1"/>
</dbReference>
<dbReference type="PANTHER" id="PTHR38098:SF1">
    <property type="entry name" value="LPS-ASSEMBLY LIPOPROTEIN LPTE"/>
    <property type="match status" value="1"/>
</dbReference>
<accession>A0ABW0L0W4</accession>
<dbReference type="PROSITE" id="PS51257">
    <property type="entry name" value="PROKAR_LIPOPROTEIN"/>
    <property type="match status" value="1"/>
</dbReference>
<keyword evidence="4 6" id="KW-0998">Cell outer membrane</keyword>
<keyword evidence="3 6" id="KW-0564">Palmitate</keyword>
<dbReference type="Proteomes" id="UP001596050">
    <property type="component" value="Unassembled WGS sequence"/>
</dbReference>
<evidence type="ECO:0000256" key="6">
    <source>
        <dbReference type="HAMAP-Rule" id="MF_01186"/>
    </source>
</evidence>
<comment type="subunit">
    <text evidence="6">Component of the lipopolysaccharide transport and assembly complex. Interacts with LptD.</text>
</comment>
<name>A0ABW0L0W4_9BURK</name>
<dbReference type="Pfam" id="PF04390">
    <property type="entry name" value="LptE"/>
    <property type="match status" value="1"/>
</dbReference>
<keyword evidence="5 6" id="KW-0449">Lipoprotein</keyword>
<comment type="function">
    <text evidence="6">Together with LptD, is involved in the assembly of lipopolysaccharide (LPS) at the surface of the outer membrane. Required for the proper assembly of LptD. Binds LPS and may serve as the LPS recognition site at the outer membrane.</text>
</comment>